<evidence type="ECO:0000256" key="1">
    <source>
        <dbReference type="ARBA" id="ARBA00004994"/>
    </source>
</evidence>
<keyword evidence="7 10" id="KW-0560">Oxidoreductase</keyword>
<protein>
    <recommendedName>
        <fullName evidence="4 10">2-dehydropantoate 2-reductase</fullName>
        <ecNumber evidence="3 10">1.1.1.169</ecNumber>
    </recommendedName>
    <alternativeName>
        <fullName evidence="8 10">Ketopantoate reductase</fullName>
    </alternativeName>
</protein>
<evidence type="ECO:0000256" key="6">
    <source>
        <dbReference type="ARBA" id="ARBA00022857"/>
    </source>
</evidence>
<dbReference type="PANTHER" id="PTHR43765:SF2">
    <property type="entry name" value="2-DEHYDROPANTOATE 2-REDUCTASE"/>
    <property type="match status" value="1"/>
</dbReference>
<comment type="caution">
    <text evidence="14">The sequence shown here is derived from an EMBL/GenBank/DDBJ whole genome shotgun (WGS) entry which is preliminary data.</text>
</comment>
<dbReference type="Proteomes" id="UP001500235">
    <property type="component" value="Unassembled WGS sequence"/>
</dbReference>
<proteinExistence type="inferred from homology"/>
<dbReference type="Pfam" id="PF02558">
    <property type="entry name" value="ApbA"/>
    <property type="match status" value="1"/>
</dbReference>
<evidence type="ECO:0000313" key="15">
    <source>
        <dbReference type="Proteomes" id="UP001500235"/>
    </source>
</evidence>
<dbReference type="Gene3D" id="1.10.1040.10">
    <property type="entry name" value="N-(1-d-carboxylethyl)-l-norvaline Dehydrogenase, domain 2"/>
    <property type="match status" value="1"/>
</dbReference>
<keyword evidence="15" id="KW-1185">Reference proteome</keyword>
<dbReference type="EMBL" id="BAABBQ010000001">
    <property type="protein sequence ID" value="GAA4024341.1"/>
    <property type="molecule type" value="Genomic_DNA"/>
</dbReference>
<evidence type="ECO:0000256" key="10">
    <source>
        <dbReference type="RuleBase" id="RU362068"/>
    </source>
</evidence>
<comment type="pathway">
    <text evidence="1 10">Cofactor biosynthesis; (R)-pantothenate biosynthesis; (R)-pantoate from 3-methyl-2-oxobutanoate: step 2/2.</text>
</comment>
<evidence type="ECO:0000259" key="13">
    <source>
        <dbReference type="Pfam" id="PF08546"/>
    </source>
</evidence>
<evidence type="ECO:0000256" key="9">
    <source>
        <dbReference type="ARBA" id="ARBA00048793"/>
    </source>
</evidence>
<dbReference type="InterPro" id="IPR050838">
    <property type="entry name" value="Ketopantoate_reductase"/>
</dbReference>
<dbReference type="InterPro" id="IPR013752">
    <property type="entry name" value="KPA_reductase"/>
</dbReference>
<feature type="region of interest" description="Disordered" evidence="11">
    <location>
        <begin position="306"/>
        <end position="327"/>
    </location>
</feature>
<dbReference type="Pfam" id="PF08546">
    <property type="entry name" value="ApbA_C"/>
    <property type="match status" value="1"/>
</dbReference>
<evidence type="ECO:0000256" key="8">
    <source>
        <dbReference type="ARBA" id="ARBA00032024"/>
    </source>
</evidence>
<name>A0ABP7TD13_9SPHN</name>
<dbReference type="InterPro" id="IPR003710">
    <property type="entry name" value="ApbA"/>
</dbReference>
<evidence type="ECO:0000256" key="5">
    <source>
        <dbReference type="ARBA" id="ARBA00022655"/>
    </source>
</evidence>
<dbReference type="SUPFAM" id="SSF48179">
    <property type="entry name" value="6-phosphogluconate dehydrogenase C-terminal domain-like"/>
    <property type="match status" value="1"/>
</dbReference>
<dbReference type="PANTHER" id="PTHR43765">
    <property type="entry name" value="2-DEHYDROPANTOATE 2-REDUCTASE-RELATED"/>
    <property type="match status" value="1"/>
</dbReference>
<organism evidence="14 15">
    <name type="scientific">Sphingomonas swuensis</name>
    <dbReference type="NCBI Taxonomy" id="977800"/>
    <lineage>
        <taxon>Bacteria</taxon>
        <taxon>Pseudomonadati</taxon>
        <taxon>Pseudomonadota</taxon>
        <taxon>Alphaproteobacteria</taxon>
        <taxon>Sphingomonadales</taxon>
        <taxon>Sphingomonadaceae</taxon>
        <taxon>Sphingomonas</taxon>
    </lineage>
</organism>
<evidence type="ECO:0000256" key="3">
    <source>
        <dbReference type="ARBA" id="ARBA00013014"/>
    </source>
</evidence>
<dbReference type="EC" id="1.1.1.169" evidence="3 10"/>
<evidence type="ECO:0000256" key="2">
    <source>
        <dbReference type="ARBA" id="ARBA00007870"/>
    </source>
</evidence>
<feature type="domain" description="Ketopantoate reductase N-terminal" evidence="12">
    <location>
        <begin position="2"/>
        <end position="150"/>
    </location>
</feature>
<dbReference type="InterPro" id="IPR036291">
    <property type="entry name" value="NAD(P)-bd_dom_sf"/>
</dbReference>
<sequence>MIAGAGSIGCFVGGLLAVGGERVTLLARPRIAAEVAAHGLTLGSFEGWSETVDADALAIETDPARALARASLILVTVKSGQTEEMGRLIAAHAPSVAPVISLQNGLDNAARLRALLPGRPVFAGMVSFNVLHRGEGRFHRGTSGPLVIEAGAPPLEAPHLDIVQHPDITAVLAGKLVYNLNNALNALSGLTLREQLGDRAWRRLLADCQDEALRLFEAMQVEPWSLGGLPVRRFPFVLRLPNLLFRIAARRGVRIDATARSSMMEDLERGRPTEIDELQGKVVALGGDHGIATPANRAVFEAIRKAEKKGPGSPRLTPQKLLEDVSS</sequence>
<keyword evidence="5 10" id="KW-0566">Pantothenate biosynthesis</keyword>
<reference evidence="15" key="1">
    <citation type="journal article" date="2019" name="Int. J. Syst. Evol. Microbiol.">
        <title>The Global Catalogue of Microorganisms (GCM) 10K type strain sequencing project: providing services to taxonomists for standard genome sequencing and annotation.</title>
        <authorList>
            <consortium name="The Broad Institute Genomics Platform"/>
            <consortium name="The Broad Institute Genome Sequencing Center for Infectious Disease"/>
            <person name="Wu L."/>
            <person name="Ma J."/>
        </authorList>
    </citation>
    <scope>NUCLEOTIDE SEQUENCE [LARGE SCALE GENOMIC DNA]</scope>
    <source>
        <strain evidence="15">JCM 17563</strain>
    </source>
</reference>
<comment type="similarity">
    <text evidence="2 10">Belongs to the ketopantoate reductase family.</text>
</comment>
<evidence type="ECO:0000256" key="11">
    <source>
        <dbReference type="SAM" id="MobiDB-lite"/>
    </source>
</evidence>
<dbReference type="Gene3D" id="3.40.50.720">
    <property type="entry name" value="NAD(P)-binding Rossmann-like Domain"/>
    <property type="match status" value="1"/>
</dbReference>
<evidence type="ECO:0000313" key="14">
    <source>
        <dbReference type="EMBL" id="GAA4024341.1"/>
    </source>
</evidence>
<accession>A0ABP7TD13</accession>
<comment type="catalytic activity">
    <reaction evidence="9 10">
        <text>(R)-pantoate + NADP(+) = 2-dehydropantoate + NADPH + H(+)</text>
        <dbReference type="Rhea" id="RHEA:16233"/>
        <dbReference type="ChEBI" id="CHEBI:11561"/>
        <dbReference type="ChEBI" id="CHEBI:15378"/>
        <dbReference type="ChEBI" id="CHEBI:15980"/>
        <dbReference type="ChEBI" id="CHEBI:57783"/>
        <dbReference type="ChEBI" id="CHEBI:58349"/>
        <dbReference type="EC" id="1.1.1.169"/>
    </reaction>
</comment>
<dbReference type="NCBIfam" id="TIGR00745">
    <property type="entry name" value="apbA_panE"/>
    <property type="match status" value="1"/>
</dbReference>
<feature type="domain" description="Ketopantoate reductase C-terminal" evidence="13">
    <location>
        <begin position="168"/>
        <end position="306"/>
    </location>
</feature>
<dbReference type="SUPFAM" id="SSF51735">
    <property type="entry name" value="NAD(P)-binding Rossmann-fold domains"/>
    <property type="match status" value="1"/>
</dbReference>
<dbReference type="InterPro" id="IPR008927">
    <property type="entry name" value="6-PGluconate_DH-like_C_sf"/>
</dbReference>
<dbReference type="InterPro" id="IPR013332">
    <property type="entry name" value="KPR_N"/>
</dbReference>
<gene>
    <name evidence="14" type="ORF">GCM10022280_26510</name>
</gene>
<keyword evidence="6 10" id="KW-0521">NADP</keyword>
<comment type="function">
    <text evidence="10">Catalyzes the NADPH-dependent reduction of ketopantoate into pantoic acid.</text>
</comment>
<evidence type="ECO:0000259" key="12">
    <source>
        <dbReference type="Pfam" id="PF02558"/>
    </source>
</evidence>
<evidence type="ECO:0000256" key="7">
    <source>
        <dbReference type="ARBA" id="ARBA00023002"/>
    </source>
</evidence>
<evidence type="ECO:0000256" key="4">
    <source>
        <dbReference type="ARBA" id="ARBA00019465"/>
    </source>
</evidence>
<dbReference type="InterPro" id="IPR013328">
    <property type="entry name" value="6PGD_dom2"/>
</dbReference>